<dbReference type="Pfam" id="PF00856">
    <property type="entry name" value="SET"/>
    <property type="match status" value="1"/>
</dbReference>
<proteinExistence type="predicted"/>
<dbReference type="PROSITE" id="PS50280">
    <property type="entry name" value="SET"/>
    <property type="match status" value="1"/>
</dbReference>
<dbReference type="PANTHER" id="PTHR47332:SF4">
    <property type="entry name" value="SET DOMAIN-CONTAINING PROTEIN 5"/>
    <property type="match status" value="1"/>
</dbReference>
<evidence type="ECO:0000313" key="2">
    <source>
        <dbReference type="EMBL" id="CZR58324.1"/>
    </source>
</evidence>
<dbReference type="SMART" id="SM00317">
    <property type="entry name" value="SET"/>
    <property type="match status" value="1"/>
</dbReference>
<dbReference type="InterPro" id="IPR046341">
    <property type="entry name" value="SET_dom_sf"/>
</dbReference>
<reference evidence="2 3" key="1">
    <citation type="submission" date="2016-03" db="EMBL/GenBank/DDBJ databases">
        <authorList>
            <person name="Ploux O."/>
        </authorList>
    </citation>
    <scope>NUCLEOTIDE SEQUENCE [LARGE SCALE GENOMIC DNA]</scope>
    <source>
        <strain evidence="2 3">UAMH 11012</strain>
    </source>
</reference>
<keyword evidence="3" id="KW-1185">Reference proteome</keyword>
<dbReference type="Proteomes" id="UP000184330">
    <property type="component" value="Unassembled WGS sequence"/>
</dbReference>
<evidence type="ECO:0000259" key="1">
    <source>
        <dbReference type="PROSITE" id="PS50280"/>
    </source>
</evidence>
<dbReference type="OrthoDB" id="3180714at2759"/>
<dbReference type="InterPro" id="IPR001214">
    <property type="entry name" value="SET_dom"/>
</dbReference>
<dbReference type="EMBL" id="FJOG01000011">
    <property type="protein sequence ID" value="CZR58324.1"/>
    <property type="molecule type" value="Genomic_DNA"/>
</dbReference>
<sequence length="256" mass="28425">MLPLVPPPEVMEAVLRSVHRTWENFYEGSVSPNEFMCTPFGAPYEIVAIAGKGRGVIASRDIKAAEVIIQDTPKALEGILLLHNETPDLRHFSAARDIPVHRLLNRLQGILDTNCFSTDRASCGSIGLLLLTGALFNHSDSPNMTRQWDNTTEKMVFSSVRDIEEGEESEVDYVPGGVGAARAERLRGYGLKNSKGLSMLRAITPYFLRQQRLRVPPTFAFPNDSSHLLIAERLRATMSESQQVCEKSVLWGGEED</sequence>
<dbReference type="PANTHER" id="PTHR47332">
    <property type="entry name" value="SET DOMAIN-CONTAINING PROTEIN 5"/>
    <property type="match status" value="1"/>
</dbReference>
<accession>A0A1L7WZX9</accession>
<gene>
    <name evidence="2" type="ORF">PAC_08216</name>
</gene>
<dbReference type="Gene3D" id="2.170.270.10">
    <property type="entry name" value="SET domain"/>
    <property type="match status" value="1"/>
</dbReference>
<dbReference type="STRING" id="576137.A0A1L7WZX9"/>
<organism evidence="2 3">
    <name type="scientific">Phialocephala subalpina</name>
    <dbReference type="NCBI Taxonomy" id="576137"/>
    <lineage>
        <taxon>Eukaryota</taxon>
        <taxon>Fungi</taxon>
        <taxon>Dikarya</taxon>
        <taxon>Ascomycota</taxon>
        <taxon>Pezizomycotina</taxon>
        <taxon>Leotiomycetes</taxon>
        <taxon>Helotiales</taxon>
        <taxon>Mollisiaceae</taxon>
        <taxon>Phialocephala</taxon>
        <taxon>Phialocephala fortinii species complex</taxon>
    </lineage>
</organism>
<dbReference type="SUPFAM" id="SSF82199">
    <property type="entry name" value="SET domain"/>
    <property type="match status" value="1"/>
</dbReference>
<dbReference type="AlphaFoldDB" id="A0A1L7WZX9"/>
<feature type="domain" description="SET" evidence="1">
    <location>
        <begin position="42"/>
        <end position="174"/>
    </location>
</feature>
<evidence type="ECO:0000313" key="3">
    <source>
        <dbReference type="Proteomes" id="UP000184330"/>
    </source>
</evidence>
<dbReference type="InterPro" id="IPR053185">
    <property type="entry name" value="SET_domain_protein"/>
</dbReference>
<protein>
    <recommendedName>
        <fullName evidence="1">SET domain-containing protein</fullName>
    </recommendedName>
</protein>
<name>A0A1L7WZX9_9HELO</name>